<evidence type="ECO:0008006" key="4">
    <source>
        <dbReference type="Google" id="ProtNLM"/>
    </source>
</evidence>
<dbReference type="PANTHER" id="PTHR46401">
    <property type="entry name" value="GLYCOSYLTRANSFERASE WBBK-RELATED"/>
    <property type="match status" value="1"/>
</dbReference>
<reference evidence="3" key="1">
    <citation type="submission" date="2016-06" db="EMBL/GenBank/DDBJ databases">
        <authorList>
            <person name="Radolfova-Krizova L."/>
            <person name="Nemec A."/>
        </authorList>
    </citation>
    <scope>NUCLEOTIDE SEQUENCE [LARGE SCALE GENOMIC DNA]</scope>
    <source>
        <strain evidence="3">ANC 4275</strain>
    </source>
</reference>
<dbReference type="GO" id="GO:0016757">
    <property type="term" value="F:glycosyltransferase activity"/>
    <property type="evidence" value="ECO:0007669"/>
    <property type="project" value="TreeGrafter"/>
</dbReference>
<dbReference type="Proteomes" id="UP000185753">
    <property type="component" value="Unassembled WGS sequence"/>
</dbReference>
<protein>
    <recommendedName>
        <fullName evidence="4">Glycosyl transferase family 1 domain-containing protein</fullName>
    </recommendedName>
</protein>
<dbReference type="Gene3D" id="3.40.50.2000">
    <property type="entry name" value="Glycogen Phosphorylase B"/>
    <property type="match status" value="2"/>
</dbReference>
<evidence type="ECO:0000313" key="2">
    <source>
        <dbReference type="EMBL" id="OBX28279.1"/>
    </source>
</evidence>
<comment type="caution">
    <text evidence="2">The sequence shown here is derived from an EMBL/GenBank/DDBJ whole genome shotgun (WGS) entry which is preliminary data.</text>
</comment>
<dbReference type="PANTHER" id="PTHR46401:SF2">
    <property type="entry name" value="GLYCOSYLTRANSFERASE WBBK-RELATED"/>
    <property type="match status" value="1"/>
</dbReference>
<dbReference type="OrthoDB" id="6713581at2"/>
<evidence type="ECO:0000313" key="3">
    <source>
        <dbReference type="Proteomes" id="UP000185753"/>
    </source>
</evidence>
<dbReference type="Pfam" id="PF13692">
    <property type="entry name" value="Glyco_trans_1_4"/>
    <property type="match status" value="1"/>
</dbReference>
<organism evidence="2 3">
    <name type="scientific">Acinetobacter gandensis</name>
    <dbReference type="NCBI Taxonomy" id="1443941"/>
    <lineage>
        <taxon>Bacteria</taxon>
        <taxon>Pseudomonadati</taxon>
        <taxon>Pseudomonadota</taxon>
        <taxon>Gammaproteobacteria</taxon>
        <taxon>Moraxellales</taxon>
        <taxon>Moraxellaceae</taxon>
        <taxon>Acinetobacter</taxon>
    </lineage>
</organism>
<name>A0A1A7R9W8_9GAMM</name>
<gene>
    <name evidence="2" type="ORF">A9J31_06885</name>
</gene>
<evidence type="ECO:0000256" key="1">
    <source>
        <dbReference type="ARBA" id="ARBA00022679"/>
    </source>
</evidence>
<accession>A0A1A7R9W8</accession>
<sequence length="362" mass="43075">MSKHILVIVEDYPSEINAYPMAYVHTRNKLYLNENVDLKISILSFKAKKSYVWDGIQVYSEKEIKEIGLHKFDSFVSHAPNLKNHVRFLKKNKIENVTFFIHGHEVLKVNKYYPKPYSWDKEKNKLLRIIYDYFKLNIISNFFIRSSSFKFVFVSNWMKDEALKNLKLQYLSKTFIIHNPINEIFSVNTYDKESKKIYDFITIRPLDGSKYCMDVVYRLAKKYPEFKFKIIGKGDFFKHNPKLDNIDWDDRFYKPNQLLDKLNEAKVALMPTRLDSQGVMMCELATYGMPIITSDIPICYEMLGKYNQAYFISNENPELMFQKIISNEDFFVNKESNRNFLLEKFNIQEISKQELNVILDLL</sequence>
<dbReference type="RefSeq" id="WP_067765621.1">
    <property type="nucleotide sequence ID" value="NZ_LZDS01000026.1"/>
</dbReference>
<dbReference type="EMBL" id="LZDS01000026">
    <property type="protein sequence ID" value="OBX28279.1"/>
    <property type="molecule type" value="Genomic_DNA"/>
</dbReference>
<keyword evidence="3" id="KW-1185">Reference proteome</keyword>
<keyword evidence="1" id="KW-0808">Transferase</keyword>
<proteinExistence type="predicted"/>
<dbReference type="SUPFAM" id="SSF53756">
    <property type="entry name" value="UDP-Glycosyltransferase/glycogen phosphorylase"/>
    <property type="match status" value="1"/>
</dbReference>
<dbReference type="STRING" id="1443941.A9J31_06885"/>
<dbReference type="GO" id="GO:0009103">
    <property type="term" value="P:lipopolysaccharide biosynthetic process"/>
    <property type="evidence" value="ECO:0007669"/>
    <property type="project" value="TreeGrafter"/>
</dbReference>
<dbReference type="AlphaFoldDB" id="A0A1A7R9W8"/>